<dbReference type="EMBL" id="CAICTM010000282">
    <property type="protein sequence ID" value="CAB9506894.1"/>
    <property type="molecule type" value="Genomic_DNA"/>
</dbReference>
<dbReference type="SUPFAM" id="SSF48452">
    <property type="entry name" value="TPR-like"/>
    <property type="match status" value="1"/>
</dbReference>
<keyword evidence="2 4" id="KW-0863">Zinc-finger</keyword>
<dbReference type="InterPro" id="IPR017907">
    <property type="entry name" value="Znf_RING_CS"/>
</dbReference>
<dbReference type="PROSITE" id="PS00518">
    <property type="entry name" value="ZF_RING_1"/>
    <property type="match status" value="1"/>
</dbReference>
<feature type="region of interest" description="Disordered" evidence="5">
    <location>
        <begin position="307"/>
        <end position="336"/>
    </location>
</feature>
<feature type="transmembrane region" description="Helical" evidence="6">
    <location>
        <begin position="15"/>
        <end position="34"/>
    </location>
</feature>
<evidence type="ECO:0000256" key="6">
    <source>
        <dbReference type="SAM" id="Phobius"/>
    </source>
</evidence>
<evidence type="ECO:0000313" key="10">
    <source>
        <dbReference type="Proteomes" id="UP001153069"/>
    </source>
</evidence>
<dbReference type="GO" id="GO:0005737">
    <property type="term" value="C:cytoplasm"/>
    <property type="evidence" value="ECO:0007669"/>
    <property type="project" value="UniProtKB-ARBA"/>
</dbReference>
<accession>A0A9N8DTR8</accession>
<dbReference type="InterPro" id="IPR002893">
    <property type="entry name" value="Znf_MYND"/>
</dbReference>
<dbReference type="SUPFAM" id="SSF57850">
    <property type="entry name" value="RING/U-box"/>
    <property type="match status" value="1"/>
</dbReference>
<keyword evidence="6" id="KW-0812">Transmembrane</keyword>
<dbReference type="Proteomes" id="UP001153069">
    <property type="component" value="Unassembled WGS sequence"/>
</dbReference>
<dbReference type="PROSITE" id="PS50865">
    <property type="entry name" value="ZF_MYND_2"/>
    <property type="match status" value="1"/>
</dbReference>
<organism evidence="9 10">
    <name type="scientific">Seminavis robusta</name>
    <dbReference type="NCBI Taxonomy" id="568900"/>
    <lineage>
        <taxon>Eukaryota</taxon>
        <taxon>Sar</taxon>
        <taxon>Stramenopiles</taxon>
        <taxon>Ochrophyta</taxon>
        <taxon>Bacillariophyta</taxon>
        <taxon>Bacillariophyceae</taxon>
        <taxon>Bacillariophycidae</taxon>
        <taxon>Naviculales</taxon>
        <taxon>Naviculaceae</taxon>
        <taxon>Seminavis</taxon>
    </lineage>
</organism>
<feature type="domain" description="RING-type" evidence="7">
    <location>
        <begin position="139"/>
        <end position="191"/>
    </location>
</feature>
<comment type="caution">
    <text evidence="9">The sequence shown here is derived from an EMBL/GenBank/DDBJ whole genome shotgun (WGS) entry which is preliminary data.</text>
</comment>
<evidence type="ECO:0000259" key="7">
    <source>
        <dbReference type="PROSITE" id="PS50089"/>
    </source>
</evidence>
<evidence type="ECO:0000256" key="5">
    <source>
        <dbReference type="SAM" id="MobiDB-lite"/>
    </source>
</evidence>
<dbReference type="GO" id="GO:0008270">
    <property type="term" value="F:zinc ion binding"/>
    <property type="evidence" value="ECO:0007669"/>
    <property type="project" value="UniProtKB-KW"/>
</dbReference>
<dbReference type="InterPro" id="IPR013083">
    <property type="entry name" value="Znf_RING/FYVE/PHD"/>
</dbReference>
<gene>
    <name evidence="9" type="ORF">SEMRO_283_G107750.1</name>
</gene>
<dbReference type="SUPFAM" id="SSF144232">
    <property type="entry name" value="HIT/MYND zinc finger-like"/>
    <property type="match status" value="1"/>
</dbReference>
<name>A0A9N8DTR8_9STRA</name>
<sequence>MTLLSWLDVSTGTNAIALISFWIGLLGLAVFFSLPPPSAKKKKNRLLAANAQPPKSLIVCDGCAHVGSSSSSSTSSPSMRCGKCHCVYYCSQDCQKRHWKYHKKDCQSVQDKLVLLYNNNDNDNTTSSSSNSKDKKKACPICETEEPQMVHPVTLSNCGHVFCVPCLQRYQDLHQPPMITENDKIKCPCCRTTTTSTTTSRDTLLSKALLYTARASCHWQTNNTKDDDHDDDKKVEAACQLALLQLQQLESPTCDQDTLQANYIASQIATVRGDYKQAMLIVEQNLRIWQSGVERKKQVDALMKQGRVLSESSSETSKNNKNNNKTTDDESDDDEGAIDETTYQKMQQVQNQILEIMNQGSLLALETDLIECRLQMLDILTHQQDWDTAESLYQQLMTDYPKQSQLTPRQQRRVFMGFSRCLYEHGNYQGAINLGQAALDTQQHNRHTPGIHQYVALSHQQLGQLEQAQAVMGRAVLYEGHDDPIHQQQVYALWRKLMEE</sequence>
<keyword evidence="3" id="KW-0862">Zinc</keyword>
<proteinExistence type="predicted"/>
<dbReference type="InterPro" id="IPR011990">
    <property type="entry name" value="TPR-like_helical_dom_sf"/>
</dbReference>
<dbReference type="AlphaFoldDB" id="A0A9N8DTR8"/>
<dbReference type="Gene3D" id="1.25.40.10">
    <property type="entry name" value="Tetratricopeptide repeat domain"/>
    <property type="match status" value="1"/>
</dbReference>
<dbReference type="Gene3D" id="6.10.140.2220">
    <property type="match status" value="1"/>
</dbReference>
<dbReference type="Gene3D" id="3.30.40.10">
    <property type="entry name" value="Zinc/RING finger domain, C3HC4 (zinc finger)"/>
    <property type="match status" value="1"/>
</dbReference>
<dbReference type="PROSITE" id="PS01360">
    <property type="entry name" value="ZF_MYND_1"/>
    <property type="match status" value="1"/>
</dbReference>
<keyword evidence="6" id="KW-0472">Membrane</keyword>
<evidence type="ECO:0000259" key="8">
    <source>
        <dbReference type="PROSITE" id="PS50865"/>
    </source>
</evidence>
<keyword evidence="10" id="KW-1185">Reference proteome</keyword>
<keyword evidence="6" id="KW-1133">Transmembrane helix</keyword>
<evidence type="ECO:0000313" key="9">
    <source>
        <dbReference type="EMBL" id="CAB9506894.1"/>
    </source>
</evidence>
<reference evidence="9" key="1">
    <citation type="submission" date="2020-06" db="EMBL/GenBank/DDBJ databases">
        <authorList>
            <consortium name="Plant Systems Biology data submission"/>
        </authorList>
    </citation>
    <scope>NUCLEOTIDE SEQUENCE</scope>
    <source>
        <strain evidence="9">D6</strain>
    </source>
</reference>
<evidence type="ECO:0000256" key="4">
    <source>
        <dbReference type="PROSITE-ProRule" id="PRU00134"/>
    </source>
</evidence>
<protein>
    <submittedName>
        <fullName evidence="9">Uncharacterized protein</fullName>
    </submittedName>
</protein>
<dbReference type="OrthoDB" id="188436at2759"/>
<evidence type="ECO:0000256" key="2">
    <source>
        <dbReference type="ARBA" id="ARBA00022771"/>
    </source>
</evidence>
<dbReference type="PROSITE" id="PS50089">
    <property type="entry name" value="ZF_RING_2"/>
    <property type="match status" value="1"/>
</dbReference>
<evidence type="ECO:0000256" key="1">
    <source>
        <dbReference type="ARBA" id="ARBA00022723"/>
    </source>
</evidence>
<keyword evidence="1" id="KW-0479">Metal-binding</keyword>
<evidence type="ECO:0000256" key="3">
    <source>
        <dbReference type="ARBA" id="ARBA00022833"/>
    </source>
</evidence>
<feature type="domain" description="MYND-type" evidence="8">
    <location>
        <begin position="60"/>
        <end position="106"/>
    </location>
</feature>
<dbReference type="InterPro" id="IPR001841">
    <property type="entry name" value="Znf_RING"/>
</dbReference>
<feature type="compositionally biased region" description="Low complexity" evidence="5">
    <location>
        <begin position="310"/>
        <end position="325"/>
    </location>
</feature>
<dbReference type="Pfam" id="PF01753">
    <property type="entry name" value="zf-MYND"/>
    <property type="match status" value="1"/>
</dbReference>
<dbReference type="SMART" id="SM00184">
    <property type="entry name" value="RING"/>
    <property type="match status" value="1"/>
</dbReference>